<evidence type="ECO:0000313" key="2">
    <source>
        <dbReference type="Proteomes" id="UP000054844"/>
    </source>
</evidence>
<dbReference type="STRING" id="207340.APZ41_018050"/>
<gene>
    <name evidence="1" type="ORF">APZ41_018050</name>
</gene>
<accession>A0A1S8D0S1</accession>
<reference evidence="1" key="1">
    <citation type="submission" date="2016-12" db="EMBL/GenBank/DDBJ databases">
        <title>Draft genome sequence of Roseomonas mucosa strain AU37, isolated from a peripheral intravenous catheter.</title>
        <authorList>
            <person name="Choudhury M.A."/>
            <person name="Sidjabat H.E."/>
            <person name="Wailan A.M."/>
            <person name="Zhang L."/>
            <person name="Marsh N.M."/>
            <person name="Rickard C.M."/>
            <person name="Davies M."/>
            <person name="Mcmillan D.J."/>
        </authorList>
    </citation>
    <scope>NUCLEOTIDE SEQUENCE [LARGE SCALE GENOMIC DNA]</scope>
    <source>
        <strain evidence="1">AU37</strain>
    </source>
</reference>
<organism evidence="1 2">
    <name type="scientific">Roseomonas mucosa</name>
    <dbReference type="NCBI Taxonomy" id="207340"/>
    <lineage>
        <taxon>Bacteria</taxon>
        <taxon>Pseudomonadati</taxon>
        <taxon>Pseudomonadota</taxon>
        <taxon>Alphaproteobacteria</taxon>
        <taxon>Acetobacterales</taxon>
        <taxon>Roseomonadaceae</taxon>
        <taxon>Roseomonas</taxon>
    </lineage>
</organism>
<dbReference type="AlphaFoldDB" id="A0A1S8D0S1"/>
<evidence type="ECO:0000313" key="1">
    <source>
        <dbReference type="EMBL" id="ONH81791.1"/>
    </source>
</evidence>
<dbReference type="EMBL" id="LLWF02000090">
    <property type="protein sequence ID" value="ONH81791.1"/>
    <property type="molecule type" value="Genomic_DNA"/>
</dbReference>
<dbReference type="Proteomes" id="UP000054844">
    <property type="component" value="Unassembled WGS sequence"/>
</dbReference>
<comment type="caution">
    <text evidence="1">The sequence shown here is derived from an EMBL/GenBank/DDBJ whole genome shotgun (WGS) entry which is preliminary data.</text>
</comment>
<name>A0A1S8D0S1_9PROT</name>
<proteinExistence type="predicted"/>
<keyword evidence="2" id="KW-1185">Reference proteome</keyword>
<sequence>MWTPAGVSGADLVAQAVSEQVLGRIPVLQHIAAAVPGSSVTVLRLSRLAHVTAEACCPLAAEREG</sequence>
<protein>
    <submittedName>
        <fullName evidence="1">Uncharacterized protein</fullName>
    </submittedName>
</protein>